<dbReference type="CDD" id="cd00077">
    <property type="entry name" value="HDc"/>
    <property type="match status" value="1"/>
</dbReference>
<proteinExistence type="predicted"/>
<dbReference type="Proteomes" id="UP000674938">
    <property type="component" value="Unassembled WGS sequence"/>
</dbReference>
<gene>
    <name evidence="2" type="ORF">I6N95_18890</name>
</gene>
<evidence type="ECO:0000259" key="1">
    <source>
        <dbReference type="Pfam" id="PF01966"/>
    </source>
</evidence>
<dbReference type="Pfam" id="PF01966">
    <property type="entry name" value="HD"/>
    <property type="match status" value="1"/>
</dbReference>
<sequence>MKAYLTTDVTGDLKQDITELLVAYQYSNVASHSIQVAEEAERLCIRYGLPKEWGYTAGLLHDISVIIPNEERVALCQSYQMVVCEAEKKIPMILHQRLSKLMAVECFQIENKEITGAIECHTTLRANPTTLDLILFIADKIQWDQADSPPYLAGLLLALETSLESAALYFINWMFAQGVLVKHTWAVEAQLWLEHKFV</sequence>
<dbReference type="EMBL" id="JAEEGA010000014">
    <property type="protein sequence ID" value="MBP1043087.1"/>
    <property type="molecule type" value="Genomic_DNA"/>
</dbReference>
<evidence type="ECO:0000313" key="3">
    <source>
        <dbReference type="Proteomes" id="UP000674938"/>
    </source>
</evidence>
<dbReference type="InterPro" id="IPR051094">
    <property type="entry name" value="Diverse_Catalytic_Enzymes"/>
</dbReference>
<dbReference type="SUPFAM" id="SSF109604">
    <property type="entry name" value="HD-domain/PDEase-like"/>
    <property type="match status" value="1"/>
</dbReference>
<dbReference type="PANTHER" id="PTHR35795">
    <property type="entry name" value="SLR1885 PROTEIN"/>
    <property type="match status" value="1"/>
</dbReference>
<dbReference type="Gene3D" id="1.10.3210.10">
    <property type="entry name" value="Hypothetical protein af1432"/>
    <property type="match status" value="1"/>
</dbReference>
<name>A0A940P819_9ENTE</name>
<protein>
    <submittedName>
        <fullName evidence="2">HD domain-containing protein</fullName>
    </submittedName>
</protein>
<keyword evidence="3" id="KW-1185">Reference proteome</keyword>
<reference evidence="2" key="1">
    <citation type="submission" date="2020-12" db="EMBL/GenBank/DDBJ databases">
        <title>Vagococcus allomyrinae sp. nov. and Enterococcus lavae sp. nov., isolated from the larvae of Allomyrina dichotoma.</title>
        <authorList>
            <person name="Lee S.D."/>
        </authorList>
    </citation>
    <scope>NUCLEOTIDE SEQUENCE</scope>
    <source>
        <strain evidence="2">BWB3-3</strain>
    </source>
</reference>
<comment type="caution">
    <text evidence="2">The sequence shown here is derived from an EMBL/GenBank/DDBJ whole genome shotgun (WGS) entry which is preliminary data.</text>
</comment>
<evidence type="ECO:0000313" key="2">
    <source>
        <dbReference type="EMBL" id="MBP1043087.1"/>
    </source>
</evidence>
<dbReference type="PANTHER" id="PTHR35795:SF1">
    <property type="entry name" value="BIS(5'-NUCLEOSYL)-TETRAPHOSPHATASE, SYMMETRICAL"/>
    <property type="match status" value="1"/>
</dbReference>
<feature type="domain" description="HD" evidence="1">
    <location>
        <begin position="29"/>
        <end position="143"/>
    </location>
</feature>
<dbReference type="InterPro" id="IPR003607">
    <property type="entry name" value="HD/PDEase_dom"/>
</dbReference>
<dbReference type="InterPro" id="IPR006674">
    <property type="entry name" value="HD_domain"/>
</dbReference>
<accession>A0A940P819</accession>
<organism evidence="2 3">
    <name type="scientific">Vagococcus allomyrinae</name>
    <dbReference type="NCBI Taxonomy" id="2794353"/>
    <lineage>
        <taxon>Bacteria</taxon>
        <taxon>Bacillati</taxon>
        <taxon>Bacillota</taxon>
        <taxon>Bacilli</taxon>
        <taxon>Lactobacillales</taxon>
        <taxon>Enterococcaceae</taxon>
        <taxon>Vagococcus</taxon>
    </lineage>
</organism>
<dbReference type="AlphaFoldDB" id="A0A940P819"/>